<evidence type="ECO:0000313" key="4">
    <source>
        <dbReference type="Proteomes" id="UP000001880"/>
    </source>
</evidence>
<keyword evidence="2" id="KW-0472">Membrane</keyword>
<dbReference type="HOGENOM" id="CLU_1183725_0_0_7"/>
<dbReference type="STRING" id="502025.Hoch_3710"/>
<dbReference type="RefSeq" id="WP_012828809.1">
    <property type="nucleotide sequence ID" value="NC_013440.1"/>
</dbReference>
<evidence type="ECO:0000256" key="2">
    <source>
        <dbReference type="SAM" id="Phobius"/>
    </source>
</evidence>
<keyword evidence="4" id="KW-1185">Reference proteome</keyword>
<evidence type="ECO:0000256" key="1">
    <source>
        <dbReference type="SAM" id="MobiDB-lite"/>
    </source>
</evidence>
<dbReference type="EMBL" id="CP001804">
    <property type="protein sequence ID" value="ACY16210.1"/>
    <property type="molecule type" value="Genomic_DNA"/>
</dbReference>
<accession>D0LY60</accession>
<dbReference type="Proteomes" id="UP000001880">
    <property type="component" value="Chromosome"/>
</dbReference>
<proteinExistence type="predicted"/>
<name>D0LY60_HALO1</name>
<organism evidence="3 4">
    <name type="scientific">Haliangium ochraceum (strain DSM 14365 / JCM 11303 / SMP-2)</name>
    <dbReference type="NCBI Taxonomy" id="502025"/>
    <lineage>
        <taxon>Bacteria</taxon>
        <taxon>Pseudomonadati</taxon>
        <taxon>Myxococcota</taxon>
        <taxon>Polyangia</taxon>
        <taxon>Haliangiales</taxon>
        <taxon>Kofleriaceae</taxon>
        <taxon>Haliangium</taxon>
    </lineage>
</organism>
<feature type="region of interest" description="Disordered" evidence="1">
    <location>
        <begin position="1"/>
        <end position="37"/>
    </location>
</feature>
<evidence type="ECO:0000313" key="3">
    <source>
        <dbReference type="EMBL" id="ACY16210.1"/>
    </source>
</evidence>
<dbReference type="AlphaFoldDB" id="D0LY60"/>
<protein>
    <submittedName>
        <fullName evidence="3">Uncharacterized protein</fullName>
    </submittedName>
</protein>
<keyword evidence="2" id="KW-0812">Transmembrane</keyword>
<dbReference type="KEGG" id="hoh:Hoch_3710"/>
<reference evidence="3 4" key="1">
    <citation type="journal article" date="2010" name="Stand. Genomic Sci.">
        <title>Complete genome sequence of Haliangium ochraceum type strain (SMP-2).</title>
        <authorList>
            <consortium name="US DOE Joint Genome Institute (JGI-PGF)"/>
            <person name="Ivanova N."/>
            <person name="Daum C."/>
            <person name="Lang E."/>
            <person name="Abt B."/>
            <person name="Kopitz M."/>
            <person name="Saunders E."/>
            <person name="Lapidus A."/>
            <person name="Lucas S."/>
            <person name="Glavina Del Rio T."/>
            <person name="Nolan M."/>
            <person name="Tice H."/>
            <person name="Copeland A."/>
            <person name="Cheng J.F."/>
            <person name="Chen F."/>
            <person name="Bruce D."/>
            <person name="Goodwin L."/>
            <person name="Pitluck S."/>
            <person name="Mavromatis K."/>
            <person name="Pati A."/>
            <person name="Mikhailova N."/>
            <person name="Chen A."/>
            <person name="Palaniappan K."/>
            <person name="Land M."/>
            <person name="Hauser L."/>
            <person name="Chang Y.J."/>
            <person name="Jeffries C.D."/>
            <person name="Detter J.C."/>
            <person name="Brettin T."/>
            <person name="Rohde M."/>
            <person name="Goker M."/>
            <person name="Bristow J."/>
            <person name="Markowitz V."/>
            <person name="Eisen J.A."/>
            <person name="Hugenholtz P."/>
            <person name="Kyrpides N.C."/>
            <person name="Klenk H.P."/>
        </authorList>
    </citation>
    <scope>NUCLEOTIDE SEQUENCE [LARGE SCALE GENOMIC DNA]</scope>
    <source>
        <strain evidence="4">DSM 14365 / CIP 107738 / JCM 11303 / AJ 13395 / SMP-2</strain>
    </source>
</reference>
<sequence>MASDPLKSSKPASDSASAGVSSTDPLSSTSPASATPAVKESWMRRRILNGNRLHKWLIVVLALGCVGLYGFHVVATHQLEEEIAAERATLATQANLAVEDQMQASLRVAGLGLSWAATQAMQREDLTSIDAHTARMVKEGPVTLIAVLDSDGVVRVATNKKLEGKAGATAFAGAPLTATDLTVWESGAEMTVVAPLEFTLGTAVLVYDRPSIDRAALGLPPADTDTDTDTAAAE</sequence>
<gene>
    <name evidence="3" type="ordered locus">Hoch_3710</name>
</gene>
<feature type="transmembrane region" description="Helical" evidence="2">
    <location>
        <begin position="53"/>
        <end position="71"/>
    </location>
</feature>
<keyword evidence="2" id="KW-1133">Transmembrane helix</keyword>